<dbReference type="Pfam" id="PF00147">
    <property type="entry name" value="Fibrinogen_C"/>
    <property type="match status" value="1"/>
</dbReference>
<evidence type="ECO:0000313" key="6">
    <source>
        <dbReference type="RefSeq" id="XP_013398610.1"/>
    </source>
</evidence>
<keyword evidence="5" id="KW-1185">Reference proteome</keyword>
<feature type="signal peptide" evidence="3">
    <location>
        <begin position="1"/>
        <end position="18"/>
    </location>
</feature>
<dbReference type="OrthoDB" id="6114955at2759"/>
<name>A0A1S3IK41_LINAN</name>
<feature type="chain" id="PRO_5010313743" evidence="3">
    <location>
        <begin position="19"/>
        <end position="335"/>
    </location>
</feature>
<dbReference type="CDD" id="cd00087">
    <property type="entry name" value="FReD"/>
    <property type="match status" value="1"/>
</dbReference>
<dbReference type="KEGG" id="lak:106165062"/>
<feature type="coiled-coil region" evidence="2">
    <location>
        <begin position="42"/>
        <end position="94"/>
    </location>
</feature>
<dbReference type="GeneID" id="106165062"/>
<evidence type="ECO:0000256" key="1">
    <source>
        <dbReference type="ARBA" id="ARBA00023157"/>
    </source>
</evidence>
<dbReference type="NCBIfam" id="NF040941">
    <property type="entry name" value="GGGWT_bact"/>
    <property type="match status" value="1"/>
</dbReference>
<dbReference type="AlphaFoldDB" id="A0A1S3IK41"/>
<dbReference type="Proteomes" id="UP000085678">
    <property type="component" value="Unplaced"/>
</dbReference>
<evidence type="ECO:0000256" key="3">
    <source>
        <dbReference type="SAM" id="SignalP"/>
    </source>
</evidence>
<dbReference type="InterPro" id="IPR050373">
    <property type="entry name" value="Fibrinogen_C-term_domain"/>
</dbReference>
<feature type="domain" description="Fibrinogen C-terminal" evidence="4">
    <location>
        <begin position="108"/>
        <end position="326"/>
    </location>
</feature>
<keyword evidence="1" id="KW-1015">Disulfide bond</keyword>
<dbReference type="RefSeq" id="XP_013398610.1">
    <property type="nucleotide sequence ID" value="XM_013543156.2"/>
</dbReference>
<keyword evidence="3" id="KW-0732">Signal</keyword>
<gene>
    <name evidence="6" type="primary">LOC106165062</name>
</gene>
<evidence type="ECO:0000259" key="4">
    <source>
        <dbReference type="PROSITE" id="PS51406"/>
    </source>
</evidence>
<organism evidence="5 6">
    <name type="scientific">Lingula anatina</name>
    <name type="common">Brachiopod</name>
    <name type="synonym">Lingula unguis</name>
    <dbReference type="NCBI Taxonomy" id="7574"/>
    <lineage>
        <taxon>Eukaryota</taxon>
        <taxon>Metazoa</taxon>
        <taxon>Spiralia</taxon>
        <taxon>Lophotrochozoa</taxon>
        <taxon>Brachiopoda</taxon>
        <taxon>Linguliformea</taxon>
        <taxon>Lingulata</taxon>
        <taxon>Lingulida</taxon>
        <taxon>Linguloidea</taxon>
        <taxon>Lingulidae</taxon>
        <taxon>Lingula</taxon>
    </lineage>
</organism>
<dbReference type="GO" id="GO:0005615">
    <property type="term" value="C:extracellular space"/>
    <property type="evidence" value="ECO:0007669"/>
    <property type="project" value="TreeGrafter"/>
</dbReference>
<dbReference type="InterPro" id="IPR014716">
    <property type="entry name" value="Fibrinogen_a/b/g_C_1"/>
</dbReference>
<dbReference type="PROSITE" id="PS00514">
    <property type="entry name" value="FIBRINOGEN_C_1"/>
    <property type="match status" value="1"/>
</dbReference>
<dbReference type="FunFam" id="3.90.215.10:FF:000001">
    <property type="entry name" value="Tenascin isoform 1"/>
    <property type="match status" value="1"/>
</dbReference>
<evidence type="ECO:0000313" key="5">
    <source>
        <dbReference type="Proteomes" id="UP000085678"/>
    </source>
</evidence>
<dbReference type="Gene3D" id="3.90.215.10">
    <property type="entry name" value="Gamma Fibrinogen, chain A, domain 1"/>
    <property type="match status" value="1"/>
</dbReference>
<proteinExistence type="predicted"/>
<dbReference type="InterPro" id="IPR020837">
    <property type="entry name" value="Fibrinogen_CS"/>
</dbReference>
<dbReference type="SUPFAM" id="SSF56496">
    <property type="entry name" value="Fibrinogen C-terminal domain-like"/>
    <property type="match status" value="1"/>
</dbReference>
<protein>
    <submittedName>
        <fullName evidence="6">Techylectin-5A isoform X1</fullName>
    </submittedName>
</protein>
<accession>A0A1S3IK41</accession>
<dbReference type="FunCoup" id="A0A1S3IK41">
    <property type="interactions" value="42"/>
</dbReference>
<evidence type="ECO:0000256" key="2">
    <source>
        <dbReference type="SAM" id="Coils"/>
    </source>
</evidence>
<dbReference type="SMART" id="SM00186">
    <property type="entry name" value="FBG"/>
    <property type="match status" value="1"/>
</dbReference>
<reference evidence="6" key="1">
    <citation type="submission" date="2025-08" db="UniProtKB">
        <authorList>
            <consortium name="RefSeq"/>
        </authorList>
    </citation>
    <scope>IDENTIFICATION</scope>
    <source>
        <tissue evidence="6">Gonads</tissue>
    </source>
</reference>
<dbReference type="PANTHER" id="PTHR19143">
    <property type="entry name" value="FIBRINOGEN/TENASCIN/ANGIOPOEITIN"/>
    <property type="match status" value="1"/>
</dbReference>
<dbReference type="PANTHER" id="PTHR19143:SF458">
    <property type="entry name" value="FIBRINOGEN C-TERMINAL DOMAIN-CONTAINING PROTEIN-RELATED"/>
    <property type="match status" value="1"/>
</dbReference>
<keyword evidence="2" id="KW-0175">Coiled coil</keyword>
<dbReference type="PROSITE" id="PS51406">
    <property type="entry name" value="FIBRINOGEN_C_2"/>
    <property type="match status" value="1"/>
</dbReference>
<dbReference type="InParanoid" id="A0A1S3IK41"/>
<dbReference type="InterPro" id="IPR036056">
    <property type="entry name" value="Fibrinogen-like_C"/>
</dbReference>
<dbReference type="InterPro" id="IPR002181">
    <property type="entry name" value="Fibrinogen_a/b/g_C_dom"/>
</dbReference>
<sequence>MELSSAVILLCLVDATLGIRDIKPRDVQATSQSRCSVTSTLLDILKNDLKRLEDRYDVLQDVLKNDIKDLKQNNKKLESRYDDLVNKYAKLLQATTTLQVKFANFTAENQGASGRDCAELYKNGVKLNGVYTITPDNSPNAFNVYCDMTTDGGGWTLFQKRMDGSVDFYRGWQSYKHGFGNLNGEHWLGNDFINVITNQRRYELRVDLEDANGVRRYANYDHFAIASERAKYQLTLGTYSGNAGDSLKLHKGYAFTTKDRDNDAYARNCAQEYKGAWWYDNCHHSNLNGLYHLGDHSSYADGVNWKTFKGHYHSLKTTEMKVRPVGFKAASSSSG</sequence>